<dbReference type="InterPro" id="IPR008927">
    <property type="entry name" value="6-PGluconate_DH-like_C_sf"/>
</dbReference>
<feature type="domain" description="Ketopantoate reductase N-terminal" evidence="11">
    <location>
        <begin position="8"/>
        <end position="140"/>
    </location>
</feature>
<evidence type="ECO:0000256" key="7">
    <source>
        <dbReference type="ARBA" id="ARBA00032024"/>
    </source>
</evidence>
<evidence type="ECO:0000256" key="9">
    <source>
        <dbReference type="RuleBase" id="RU362068"/>
    </source>
</evidence>
<evidence type="ECO:0000256" key="1">
    <source>
        <dbReference type="ARBA" id="ARBA00004994"/>
    </source>
</evidence>
<feature type="domain" description="Ketopantoate reductase C-terminal" evidence="12">
    <location>
        <begin position="179"/>
        <end position="286"/>
    </location>
</feature>
<dbReference type="InterPro" id="IPR003710">
    <property type="entry name" value="ApbA"/>
</dbReference>
<dbReference type="AlphaFoldDB" id="A0A4R6IMR9"/>
<evidence type="ECO:0000256" key="6">
    <source>
        <dbReference type="ARBA" id="ARBA00023002"/>
    </source>
</evidence>
<dbReference type="InterPro" id="IPR013328">
    <property type="entry name" value="6PGD_dom2"/>
</dbReference>
<sequence length="309" mass="34348">MHTTNPTIYIIGAGAIGKALAVFLSYTGKKVILLHGRDHDKKEYTETIQVAVNKGEIVKSNIHISTVNNYAVLDGIIILTTKSFSNHQMADNLKDRVGDSPIVVLQNGLHVENPFISYGFTEIYRCVLFASSQHIETHQLKFKPASNSPIGVIKGNIPNLTAIVKSLNNPYLVFTPEEDIQPVIWSKAILNCVFNSLCPLLEIDNGIFKRNEKALQLAKQVIDECIVIAAAEGIHLKAETLLEKLLLISSTSEGQLISTYQDILHKRKTEIETFNIEIGRIAGQYQKNEQSKITKFLGELIEIKSAINQ</sequence>
<dbReference type="SUPFAM" id="SSF48179">
    <property type="entry name" value="6-phosphogluconate dehydrogenase C-terminal domain-like"/>
    <property type="match status" value="1"/>
</dbReference>
<dbReference type="GO" id="GO:0005737">
    <property type="term" value="C:cytoplasm"/>
    <property type="evidence" value="ECO:0007669"/>
    <property type="project" value="TreeGrafter"/>
</dbReference>
<evidence type="ECO:0000259" key="12">
    <source>
        <dbReference type="Pfam" id="PF08546"/>
    </source>
</evidence>
<keyword evidence="9" id="KW-0566">Pantothenate biosynthesis</keyword>
<evidence type="ECO:0000256" key="5">
    <source>
        <dbReference type="ARBA" id="ARBA00022857"/>
    </source>
</evidence>
<keyword evidence="10" id="KW-0472">Membrane</keyword>
<keyword evidence="15" id="KW-1185">Reference proteome</keyword>
<dbReference type="InterPro" id="IPR051402">
    <property type="entry name" value="KPR-Related"/>
</dbReference>
<evidence type="ECO:0000313" key="13">
    <source>
        <dbReference type="EMBL" id="TDO23494.1"/>
    </source>
</evidence>
<gene>
    <name evidence="14" type="ORF">BC659_3112</name>
    <name evidence="13" type="ORF">BC659_3354</name>
</gene>
<dbReference type="Gene3D" id="1.10.1040.10">
    <property type="entry name" value="N-(1-d-carboxylethyl)-l-norvaline Dehydrogenase, domain 2"/>
    <property type="match status" value="1"/>
</dbReference>
<comment type="similarity">
    <text evidence="2 9">Belongs to the ketopantoate reductase family.</text>
</comment>
<evidence type="ECO:0000259" key="11">
    <source>
        <dbReference type="Pfam" id="PF02558"/>
    </source>
</evidence>
<evidence type="ECO:0000313" key="14">
    <source>
        <dbReference type="EMBL" id="TDO25097.1"/>
    </source>
</evidence>
<dbReference type="InterPro" id="IPR013332">
    <property type="entry name" value="KPR_N"/>
</dbReference>
<dbReference type="Pfam" id="PF08546">
    <property type="entry name" value="ApbA_C"/>
    <property type="match status" value="1"/>
</dbReference>
<keyword evidence="10" id="KW-0812">Transmembrane</keyword>
<evidence type="ECO:0000256" key="2">
    <source>
        <dbReference type="ARBA" id="ARBA00007870"/>
    </source>
</evidence>
<dbReference type="NCBIfam" id="TIGR00745">
    <property type="entry name" value="apbA_panE"/>
    <property type="match status" value="1"/>
</dbReference>
<dbReference type="Gene3D" id="3.40.50.720">
    <property type="entry name" value="NAD(P)-binding Rossmann-like Domain"/>
    <property type="match status" value="1"/>
</dbReference>
<dbReference type="OrthoDB" id="9800163at2"/>
<reference evidence="13 15" key="1">
    <citation type="submission" date="2019-03" db="EMBL/GenBank/DDBJ databases">
        <title>Genomic Encyclopedia of Archaeal and Bacterial Type Strains, Phase II (KMG-II): from individual species to whole genera.</title>
        <authorList>
            <person name="Goeker M."/>
        </authorList>
    </citation>
    <scope>NUCLEOTIDE SEQUENCE [LARGE SCALE GENOMIC DNA]</scope>
    <source>
        <strain evidence="13 15">DSM 28323</strain>
    </source>
</reference>
<dbReference type="PANTHER" id="PTHR21708">
    <property type="entry name" value="PROBABLE 2-DEHYDROPANTOATE 2-REDUCTASE"/>
    <property type="match status" value="1"/>
</dbReference>
<organism evidence="13 15">
    <name type="scientific">Sediminibacterium goheungense</name>
    <dbReference type="NCBI Taxonomy" id="1086393"/>
    <lineage>
        <taxon>Bacteria</taxon>
        <taxon>Pseudomonadati</taxon>
        <taxon>Bacteroidota</taxon>
        <taxon>Chitinophagia</taxon>
        <taxon>Chitinophagales</taxon>
        <taxon>Chitinophagaceae</taxon>
        <taxon>Sediminibacterium</taxon>
    </lineage>
</organism>
<dbReference type="Proteomes" id="UP000295741">
    <property type="component" value="Unassembled WGS sequence"/>
</dbReference>
<dbReference type="Pfam" id="PF02558">
    <property type="entry name" value="ApbA"/>
    <property type="match status" value="1"/>
</dbReference>
<dbReference type="InterPro" id="IPR013752">
    <property type="entry name" value="KPA_reductase"/>
</dbReference>
<evidence type="ECO:0000256" key="8">
    <source>
        <dbReference type="ARBA" id="ARBA00048793"/>
    </source>
</evidence>
<dbReference type="RefSeq" id="WP_133475670.1">
    <property type="nucleotide sequence ID" value="NZ_SNWP01000014.1"/>
</dbReference>
<comment type="catalytic activity">
    <reaction evidence="8 9">
        <text>(R)-pantoate + NADP(+) = 2-dehydropantoate + NADPH + H(+)</text>
        <dbReference type="Rhea" id="RHEA:16233"/>
        <dbReference type="ChEBI" id="CHEBI:11561"/>
        <dbReference type="ChEBI" id="CHEBI:15378"/>
        <dbReference type="ChEBI" id="CHEBI:15980"/>
        <dbReference type="ChEBI" id="CHEBI:57783"/>
        <dbReference type="ChEBI" id="CHEBI:58349"/>
        <dbReference type="EC" id="1.1.1.169"/>
    </reaction>
</comment>
<evidence type="ECO:0000313" key="15">
    <source>
        <dbReference type="Proteomes" id="UP000295741"/>
    </source>
</evidence>
<dbReference type="GO" id="GO:0008677">
    <property type="term" value="F:2-dehydropantoate 2-reductase activity"/>
    <property type="evidence" value="ECO:0007669"/>
    <property type="project" value="UniProtKB-EC"/>
</dbReference>
<dbReference type="UniPathway" id="UPA00028">
    <property type="reaction ID" value="UER00004"/>
</dbReference>
<dbReference type="PANTHER" id="PTHR21708:SF26">
    <property type="entry name" value="2-DEHYDROPANTOATE 2-REDUCTASE"/>
    <property type="match status" value="1"/>
</dbReference>
<dbReference type="EMBL" id="SNWP01000014">
    <property type="protein sequence ID" value="TDO25097.1"/>
    <property type="molecule type" value="Genomic_DNA"/>
</dbReference>
<evidence type="ECO:0000256" key="3">
    <source>
        <dbReference type="ARBA" id="ARBA00013014"/>
    </source>
</evidence>
<proteinExistence type="inferred from homology"/>
<dbReference type="SUPFAM" id="SSF51735">
    <property type="entry name" value="NAD(P)-binding Rossmann-fold domains"/>
    <property type="match status" value="1"/>
</dbReference>
<dbReference type="GO" id="GO:0015940">
    <property type="term" value="P:pantothenate biosynthetic process"/>
    <property type="evidence" value="ECO:0007669"/>
    <property type="project" value="UniProtKB-UniPathway"/>
</dbReference>
<accession>A0A4R6IMR9</accession>
<dbReference type="EMBL" id="SNWP01000016">
    <property type="protein sequence ID" value="TDO23494.1"/>
    <property type="molecule type" value="Genomic_DNA"/>
</dbReference>
<keyword evidence="10" id="KW-1133">Transmembrane helix</keyword>
<evidence type="ECO:0000256" key="4">
    <source>
        <dbReference type="ARBA" id="ARBA00019465"/>
    </source>
</evidence>
<dbReference type="InterPro" id="IPR036291">
    <property type="entry name" value="NAD(P)-bd_dom_sf"/>
</dbReference>
<keyword evidence="6 9" id="KW-0560">Oxidoreductase</keyword>
<comment type="function">
    <text evidence="9">Catalyzes the NADPH-dependent reduction of ketopantoate into pantoic acid.</text>
</comment>
<name>A0A4R6IMR9_9BACT</name>
<protein>
    <recommendedName>
        <fullName evidence="4 9">2-dehydropantoate 2-reductase</fullName>
        <ecNumber evidence="3 9">1.1.1.169</ecNumber>
    </recommendedName>
    <alternativeName>
        <fullName evidence="7 9">Ketopantoate reductase</fullName>
    </alternativeName>
</protein>
<comment type="pathway">
    <text evidence="1 9">Cofactor biosynthesis; (R)-pantothenate biosynthesis; (R)-pantoate from 3-methyl-2-oxobutanoate: step 2/2.</text>
</comment>
<dbReference type="EC" id="1.1.1.169" evidence="3 9"/>
<evidence type="ECO:0000256" key="10">
    <source>
        <dbReference type="SAM" id="Phobius"/>
    </source>
</evidence>
<keyword evidence="5 9" id="KW-0521">NADP</keyword>
<comment type="caution">
    <text evidence="13">The sequence shown here is derived from an EMBL/GenBank/DDBJ whole genome shotgun (WGS) entry which is preliminary data.</text>
</comment>
<feature type="transmembrane region" description="Helical" evidence="10">
    <location>
        <begin position="6"/>
        <end position="27"/>
    </location>
</feature>